<evidence type="ECO:0000313" key="2">
    <source>
        <dbReference type="EMBL" id="CAE0402508.1"/>
    </source>
</evidence>
<feature type="compositionally biased region" description="Basic and acidic residues" evidence="1">
    <location>
        <begin position="308"/>
        <end position="318"/>
    </location>
</feature>
<feature type="compositionally biased region" description="Basic and acidic residues" evidence="1">
    <location>
        <begin position="228"/>
        <end position="239"/>
    </location>
</feature>
<feature type="region of interest" description="Disordered" evidence="1">
    <location>
        <begin position="1"/>
        <end position="74"/>
    </location>
</feature>
<organism evidence="2">
    <name type="scientific">Amphora coffeiformis</name>
    <dbReference type="NCBI Taxonomy" id="265554"/>
    <lineage>
        <taxon>Eukaryota</taxon>
        <taxon>Sar</taxon>
        <taxon>Stramenopiles</taxon>
        <taxon>Ochrophyta</taxon>
        <taxon>Bacillariophyta</taxon>
        <taxon>Bacillariophyceae</taxon>
        <taxon>Bacillariophycidae</taxon>
        <taxon>Thalassiophysales</taxon>
        <taxon>Catenulaceae</taxon>
        <taxon>Amphora</taxon>
    </lineage>
</organism>
<feature type="compositionally biased region" description="Basic and acidic residues" evidence="1">
    <location>
        <begin position="462"/>
        <end position="477"/>
    </location>
</feature>
<evidence type="ECO:0000256" key="1">
    <source>
        <dbReference type="SAM" id="MobiDB-lite"/>
    </source>
</evidence>
<dbReference type="AlphaFoldDB" id="A0A7S3P3K7"/>
<feature type="compositionally biased region" description="Basic residues" evidence="1">
    <location>
        <begin position="251"/>
        <end position="272"/>
    </location>
</feature>
<feature type="compositionally biased region" description="Low complexity" evidence="1">
    <location>
        <begin position="50"/>
        <end position="66"/>
    </location>
</feature>
<feature type="region of interest" description="Disordered" evidence="1">
    <location>
        <begin position="555"/>
        <end position="577"/>
    </location>
</feature>
<feature type="compositionally biased region" description="Basic and acidic residues" evidence="1">
    <location>
        <begin position="175"/>
        <end position="184"/>
    </location>
</feature>
<accession>A0A7S3P3K7</accession>
<reference evidence="2" key="1">
    <citation type="submission" date="2021-01" db="EMBL/GenBank/DDBJ databases">
        <authorList>
            <person name="Corre E."/>
            <person name="Pelletier E."/>
            <person name="Niang G."/>
            <person name="Scheremetjew M."/>
            <person name="Finn R."/>
            <person name="Kale V."/>
            <person name="Holt S."/>
            <person name="Cochrane G."/>
            <person name="Meng A."/>
            <person name="Brown T."/>
            <person name="Cohen L."/>
        </authorList>
    </citation>
    <scope>NUCLEOTIDE SEQUENCE</scope>
    <source>
        <strain evidence="2">CCMP127</strain>
    </source>
</reference>
<proteinExistence type="predicted"/>
<feature type="compositionally biased region" description="Polar residues" evidence="1">
    <location>
        <begin position="195"/>
        <end position="209"/>
    </location>
</feature>
<gene>
    <name evidence="2" type="ORF">ACOF00016_LOCUS791</name>
</gene>
<dbReference type="EMBL" id="HBIM01000908">
    <property type="protein sequence ID" value="CAE0402508.1"/>
    <property type="molecule type" value="Transcribed_RNA"/>
</dbReference>
<sequence length="618" mass="69750">MAGLSRTDRTSRNFHRQNSSRSMGSSRHLHRRTSSMRQLFERLDSGLASTQHTGITQETQTTSQTQEGGFDDIFPSDYVTVFDKEDDYEETERTYTTSVMEEDTESYDTVDVVIREVATGVSAVAAPGEVPKKKKKKSSRRSSTDANKSTAKSIPLGGKHHHTDASPRKLRPRKAQLEKAKSERATLTAPDSPRRSTANLPSPRTTKLTVSKDASDKTSKAMQMIMDAMERNRRCDSLGKQRCNSAGRQLQSKKKSNSQRKGMKSSPAKRRPSLGSSMDRCKSSHTTTTVSSSSHSSNDQYVAKQTQRRADAPLRPRCPESPTKRNSPYEEATSPTPRSPRRHASPFQKNKMVPMFPISPRRSSLQPEQVELVKNKKHDGDILFVPPPLTPQQPLGNFFSGNESDSRIRYSHHISSDATVADEVMSTTTSQFVGRRTRSRHPKRHTAVLDPQRRVAPQRSRSLTDMRDMLRPKSDPRHKPRASSNQKERLNPLDAFFTSQVVVPPSAKDSRRVTDTTLEGLTAKRPLARRLVRHNEALAHCKLDESLHAISMHQTANATTDSKTRERRRMAPQRSRSLTDMREMARNPFFKKDDSPSVVEFQKPTEWKTYYASVKLSV</sequence>
<feature type="region of interest" description="Disordered" evidence="1">
    <location>
        <begin position="86"/>
        <end position="107"/>
    </location>
</feature>
<feature type="region of interest" description="Disordered" evidence="1">
    <location>
        <begin position="451"/>
        <end position="489"/>
    </location>
</feature>
<protein>
    <submittedName>
        <fullName evidence="2">Uncharacterized protein</fullName>
    </submittedName>
</protein>
<feature type="compositionally biased region" description="Low complexity" evidence="1">
    <location>
        <begin position="284"/>
        <end position="297"/>
    </location>
</feature>
<feature type="region of interest" description="Disordered" evidence="1">
    <location>
        <begin position="125"/>
        <end position="363"/>
    </location>
</feature>
<feature type="compositionally biased region" description="Basic and acidic residues" evidence="1">
    <location>
        <begin position="1"/>
        <end position="11"/>
    </location>
</feature>
<name>A0A7S3P3K7_9STRA</name>
<feature type="compositionally biased region" description="Basic residues" evidence="1">
    <location>
        <begin position="158"/>
        <end position="174"/>
    </location>
</feature>
<feature type="compositionally biased region" description="Polar residues" evidence="1">
    <location>
        <begin position="16"/>
        <end position="25"/>
    </location>
</feature>